<dbReference type="InterPro" id="IPR004136">
    <property type="entry name" value="NMO"/>
</dbReference>
<dbReference type="Gene3D" id="3.20.20.70">
    <property type="entry name" value="Aldolase class I"/>
    <property type="match status" value="1"/>
</dbReference>
<gene>
    <name evidence="4" type="ORF">ACFSQT_18210</name>
</gene>
<keyword evidence="1" id="KW-0285">Flavoprotein</keyword>
<evidence type="ECO:0000313" key="4">
    <source>
        <dbReference type="EMBL" id="MFD2054921.1"/>
    </source>
</evidence>
<keyword evidence="2" id="KW-0288">FMN</keyword>
<dbReference type="GO" id="GO:0016491">
    <property type="term" value="F:oxidoreductase activity"/>
    <property type="evidence" value="ECO:0007669"/>
    <property type="project" value="UniProtKB-KW"/>
</dbReference>
<dbReference type="EC" id="1.13.12.-" evidence="4"/>
<evidence type="ECO:0000256" key="3">
    <source>
        <dbReference type="ARBA" id="ARBA00023002"/>
    </source>
</evidence>
<dbReference type="InterPro" id="IPR013785">
    <property type="entry name" value="Aldolase_TIM"/>
</dbReference>
<keyword evidence="5" id="KW-1185">Reference proteome</keyword>
<dbReference type="PANTHER" id="PTHR32332:SF20">
    <property type="entry name" value="2-NITROPROPANE DIOXYGENASE-LIKE PROTEIN"/>
    <property type="match status" value="1"/>
</dbReference>
<comment type="caution">
    <text evidence="4">The sequence shown here is derived from an EMBL/GenBank/DDBJ whole genome shotgun (WGS) entry which is preliminary data.</text>
</comment>
<dbReference type="PANTHER" id="PTHR32332">
    <property type="entry name" value="2-NITROPROPANE DIOXYGENASE"/>
    <property type="match status" value="1"/>
</dbReference>
<dbReference type="RefSeq" id="WP_379020853.1">
    <property type="nucleotide sequence ID" value="NZ_JBHUGY010000027.1"/>
</dbReference>
<evidence type="ECO:0000313" key="5">
    <source>
        <dbReference type="Proteomes" id="UP001597349"/>
    </source>
</evidence>
<sequence>MFQTKLTRLLGIQHPIICGGMFRIGRAPLAAAVSNAGGLGIITSATFSDLETFSAEIEMLRRLTDKPFGVNINLFPTARQYAPADFLEVCINEGVPVLETSGQNPETYIERIKKAGLKIIHKVPAAQYALKAQSIGCDAVAVVGNETGGHPGMTDVSTLIMVRQAASRINIPLIAGGGFGDGEGLLAALSLGADGIVMGTRFLATQEAGAHQAVKDWMVAAKAEDTLIVQKSIGSPMRVAKNALASRVVQMETAGAGLEELLPLITGSRNPSVYFEGKLDDAIWSCGQAVGLINDVPSCAELVDRIIAEASAALASINASVV</sequence>
<evidence type="ECO:0000256" key="1">
    <source>
        <dbReference type="ARBA" id="ARBA00022630"/>
    </source>
</evidence>
<proteinExistence type="predicted"/>
<dbReference type="EMBL" id="JBHUGY010000027">
    <property type="protein sequence ID" value="MFD2054921.1"/>
    <property type="molecule type" value="Genomic_DNA"/>
</dbReference>
<protein>
    <submittedName>
        <fullName evidence="4">NAD(P)H-dependent flavin oxidoreductase</fullName>
        <ecNumber evidence="4">1.13.12.-</ecNumber>
    </submittedName>
</protein>
<name>A0ABW4WE99_9HYPH</name>
<dbReference type="Pfam" id="PF03060">
    <property type="entry name" value="NMO"/>
    <property type="match status" value="1"/>
</dbReference>
<reference evidence="5" key="1">
    <citation type="journal article" date="2019" name="Int. J. Syst. Evol. Microbiol.">
        <title>The Global Catalogue of Microorganisms (GCM) 10K type strain sequencing project: providing services to taxonomists for standard genome sequencing and annotation.</title>
        <authorList>
            <consortium name="The Broad Institute Genomics Platform"/>
            <consortium name="The Broad Institute Genome Sequencing Center for Infectious Disease"/>
            <person name="Wu L."/>
            <person name="Ma J."/>
        </authorList>
    </citation>
    <scope>NUCLEOTIDE SEQUENCE [LARGE SCALE GENOMIC DNA]</scope>
    <source>
        <strain evidence="5">CGMCC 1.16226</strain>
    </source>
</reference>
<dbReference type="Proteomes" id="UP001597349">
    <property type="component" value="Unassembled WGS sequence"/>
</dbReference>
<accession>A0ABW4WE99</accession>
<dbReference type="SUPFAM" id="SSF51412">
    <property type="entry name" value="Inosine monophosphate dehydrogenase (IMPDH)"/>
    <property type="match status" value="1"/>
</dbReference>
<organism evidence="4 5">
    <name type="scientific">Mesorhizobium calcicola</name>
    <dbReference type="NCBI Taxonomy" id="1300310"/>
    <lineage>
        <taxon>Bacteria</taxon>
        <taxon>Pseudomonadati</taxon>
        <taxon>Pseudomonadota</taxon>
        <taxon>Alphaproteobacteria</taxon>
        <taxon>Hyphomicrobiales</taxon>
        <taxon>Phyllobacteriaceae</taxon>
        <taxon>Mesorhizobium</taxon>
    </lineage>
</organism>
<dbReference type="CDD" id="cd04730">
    <property type="entry name" value="NPD_like"/>
    <property type="match status" value="1"/>
</dbReference>
<evidence type="ECO:0000256" key="2">
    <source>
        <dbReference type="ARBA" id="ARBA00022643"/>
    </source>
</evidence>
<keyword evidence="3 4" id="KW-0560">Oxidoreductase</keyword>